<evidence type="ECO:0000256" key="1">
    <source>
        <dbReference type="ARBA" id="ARBA00001968"/>
    </source>
</evidence>
<evidence type="ECO:0000259" key="3">
    <source>
        <dbReference type="Pfam" id="PF13359"/>
    </source>
</evidence>
<reference evidence="4 5" key="1">
    <citation type="submission" date="2018-08" db="EMBL/GenBank/DDBJ databases">
        <title>Genomic investigation of the strawberry pathogen Phytophthora fragariae indicates pathogenicity is determined by transcriptional variation in three key races.</title>
        <authorList>
            <person name="Adams T.M."/>
            <person name="Armitage A.D."/>
            <person name="Sobczyk M.K."/>
            <person name="Bates H.J."/>
            <person name="Dunwell J.M."/>
            <person name="Nellist C.F."/>
            <person name="Harrison R.J."/>
        </authorList>
    </citation>
    <scope>NUCLEOTIDE SEQUENCE [LARGE SCALE GENOMIC DNA]</scope>
    <source>
        <strain evidence="4 5">SCRP333</strain>
    </source>
</reference>
<accession>A0A6A4CW29</accession>
<feature type="domain" description="DDE Tnp4" evidence="3">
    <location>
        <begin position="5"/>
        <end position="71"/>
    </location>
</feature>
<evidence type="ECO:0000256" key="2">
    <source>
        <dbReference type="ARBA" id="ARBA00022723"/>
    </source>
</evidence>
<organism evidence="4 5">
    <name type="scientific">Phytophthora rubi</name>
    <dbReference type="NCBI Taxonomy" id="129364"/>
    <lineage>
        <taxon>Eukaryota</taxon>
        <taxon>Sar</taxon>
        <taxon>Stramenopiles</taxon>
        <taxon>Oomycota</taxon>
        <taxon>Peronosporomycetes</taxon>
        <taxon>Peronosporales</taxon>
        <taxon>Peronosporaceae</taxon>
        <taxon>Phytophthora</taxon>
    </lineage>
</organism>
<evidence type="ECO:0000313" key="5">
    <source>
        <dbReference type="Proteomes" id="UP000434957"/>
    </source>
</evidence>
<dbReference type="EMBL" id="QXFT01002815">
    <property type="protein sequence ID" value="KAE9292787.1"/>
    <property type="molecule type" value="Genomic_DNA"/>
</dbReference>
<dbReference type="AlphaFoldDB" id="A0A6A4CW29"/>
<keyword evidence="5" id="KW-1185">Reference proteome</keyword>
<gene>
    <name evidence="4" type="ORF">PR003_g24674</name>
</gene>
<sequence>MLRVVHPKKKPRNGELTADEHARNARVSSDRVLVENFFGRVCLLWKIMHSTFKWNESSFDMFTRTCFALTNFHADINPLRLDDGRFYRSVMGCYASIAERERTRRASIQRRYRRRRDARIAADQNIRTRLSFSPSCSPSSSQ</sequence>
<protein>
    <recommendedName>
        <fullName evidence="3">DDE Tnp4 domain-containing protein</fullName>
    </recommendedName>
</protein>
<dbReference type="GO" id="GO:0046872">
    <property type="term" value="F:metal ion binding"/>
    <property type="evidence" value="ECO:0007669"/>
    <property type="project" value="UniProtKB-KW"/>
</dbReference>
<proteinExistence type="predicted"/>
<dbReference type="Proteomes" id="UP000434957">
    <property type="component" value="Unassembled WGS sequence"/>
</dbReference>
<dbReference type="Pfam" id="PF13359">
    <property type="entry name" value="DDE_Tnp_4"/>
    <property type="match status" value="1"/>
</dbReference>
<keyword evidence="2" id="KW-0479">Metal-binding</keyword>
<dbReference type="InterPro" id="IPR027806">
    <property type="entry name" value="HARBI1_dom"/>
</dbReference>
<name>A0A6A4CW29_9STRA</name>
<evidence type="ECO:0000313" key="4">
    <source>
        <dbReference type="EMBL" id="KAE9292787.1"/>
    </source>
</evidence>
<comment type="caution">
    <text evidence="4">The sequence shown here is derived from an EMBL/GenBank/DDBJ whole genome shotgun (WGS) entry which is preliminary data.</text>
</comment>
<comment type="cofactor">
    <cofactor evidence="1">
        <name>a divalent metal cation</name>
        <dbReference type="ChEBI" id="CHEBI:60240"/>
    </cofactor>
</comment>